<gene>
    <name evidence="2" type="ORF">HPBE_LOCUS11022</name>
</gene>
<dbReference type="InterPro" id="IPR005135">
    <property type="entry name" value="Endo/exonuclease/phosphatase"/>
</dbReference>
<evidence type="ECO:0000259" key="1">
    <source>
        <dbReference type="Pfam" id="PF03372"/>
    </source>
</evidence>
<dbReference type="CDD" id="cd09076">
    <property type="entry name" value="L1-EN"/>
    <property type="match status" value="1"/>
</dbReference>
<reference evidence="4" key="2">
    <citation type="submission" date="2019-09" db="UniProtKB">
        <authorList>
            <consortium name="WormBaseParasite"/>
        </authorList>
    </citation>
    <scope>IDENTIFICATION</scope>
</reference>
<dbReference type="Pfam" id="PF03372">
    <property type="entry name" value="Exo_endo_phos"/>
    <property type="match status" value="1"/>
</dbReference>
<dbReference type="AlphaFoldDB" id="A0A183FSR4"/>
<dbReference type="Proteomes" id="UP000050761">
    <property type="component" value="Unassembled WGS sequence"/>
</dbReference>
<protein>
    <submittedName>
        <fullName evidence="4">Endo/exonuclease/phosphatase domain-containing protein</fullName>
    </submittedName>
</protein>
<evidence type="ECO:0000313" key="2">
    <source>
        <dbReference type="EMBL" id="VDO87169.1"/>
    </source>
</evidence>
<proteinExistence type="predicted"/>
<dbReference type="InterPro" id="IPR027124">
    <property type="entry name" value="Swc5/CFDP1/2"/>
</dbReference>
<dbReference type="InterPro" id="IPR036691">
    <property type="entry name" value="Endo/exonu/phosph_ase_sf"/>
</dbReference>
<accession>A0A183FSR4</accession>
<dbReference type="SUPFAM" id="SSF56219">
    <property type="entry name" value="DNase I-like"/>
    <property type="match status" value="1"/>
</dbReference>
<evidence type="ECO:0000313" key="3">
    <source>
        <dbReference type="Proteomes" id="UP000050761"/>
    </source>
</evidence>
<name>A0A183FSR4_HELPZ</name>
<evidence type="ECO:0000313" key="4">
    <source>
        <dbReference type="WBParaSite" id="HPBE_0001102101-mRNA-1"/>
    </source>
</evidence>
<dbReference type="Gene3D" id="3.60.10.10">
    <property type="entry name" value="Endonuclease/exonuclease/phosphatase"/>
    <property type="match status" value="1"/>
</dbReference>
<dbReference type="EMBL" id="UZAH01026957">
    <property type="protein sequence ID" value="VDO87169.1"/>
    <property type="molecule type" value="Genomic_DNA"/>
</dbReference>
<dbReference type="OrthoDB" id="425681at2759"/>
<dbReference type="GO" id="GO:0003824">
    <property type="term" value="F:catalytic activity"/>
    <property type="evidence" value="ECO:0007669"/>
    <property type="project" value="InterPro"/>
</dbReference>
<dbReference type="PANTHER" id="PTHR23227">
    <property type="entry name" value="BUCENTAUR RELATED"/>
    <property type="match status" value="1"/>
</dbReference>
<dbReference type="PANTHER" id="PTHR23227:SF67">
    <property type="entry name" value="CRANIOFACIAL DEVELOPMENT PROTEIN 2-LIKE"/>
    <property type="match status" value="1"/>
</dbReference>
<keyword evidence="3" id="KW-1185">Reference proteome</keyword>
<accession>A0A3P7ZAD3</accession>
<reference evidence="2 3" key="1">
    <citation type="submission" date="2018-11" db="EMBL/GenBank/DDBJ databases">
        <authorList>
            <consortium name="Pathogen Informatics"/>
        </authorList>
    </citation>
    <scope>NUCLEOTIDE SEQUENCE [LARGE SCALE GENOMIC DNA]</scope>
</reference>
<feature type="domain" description="Endonuclease/exonuclease/phosphatase" evidence="1">
    <location>
        <begin position="29"/>
        <end position="262"/>
    </location>
</feature>
<dbReference type="WBParaSite" id="HPBE_0001102101-mRNA-1">
    <property type="protein sequence ID" value="HPBE_0001102101-mRNA-1"/>
    <property type="gene ID" value="HPBE_0001102101"/>
</dbReference>
<organism evidence="3 4">
    <name type="scientific">Heligmosomoides polygyrus</name>
    <name type="common">Parasitic roundworm</name>
    <dbReference type="NCBI Taxonomy" id="6339"/>
    <lineage>
        <taxon>Eukaryota</taxon>
        <taxon>Metazoa</taxon>
        <taxon>Ecdysozoa</taxon>
        <taxon>Nematoda</taxon>
        <taxon>Chromadorea</taxon>
        <taxon>Rhabditida</taxon>
        <taxon>Rhabditina</taxon>
        <taxon>Rhabditomorpha</taxon>
        <taxon>Strongyloidea</taxon>
        <taxon>Heligmosomidae</taxon>
        <taxon>Heligmosomoides</taxon>
    </lineage>
</organism>
<sequence>MNRTRGAGAKSTTGYTAKMFTPKRGVTVASWNVRTAYQVVQKEIIAREFVRYKVNFAALSELRLTGSDEQKYLFPTETLRLFYSSGDKHTEGVGFALDENAVNCVLAFHPISSRIAVLTLSGTTRTDIFSVPTEIGPDDAKDDFYNSLRTAIDLVSKTDVILIAGNFNARVGRNRSGWEEVLGRHGVGEVNDNGVRLLTFAAANGLLIGNSIFQHRQIHQLTWRTPNGTDSALLDYVLINRQFRTSISDVRVKRGADCGSDHHLVCARMLRLQKARGSTKRIIRRN</sequence>